<dbReference type="Proteomes" id="UP000003250">
    <property type="component" value="Unassembled WGS sequence"/>
</dbReference>
<name>H0HMV0_9HYPH</name>
<organism evidence="2 3">
    <name type="scientific">Mesorhizobium alhagi CCNWXJ12-2</name>
    <dbReference type="NCBI Taxonomy" id="1107882"/>
    <lineage>
        <taxon>Bacteria</taxon>
        <taxon>Pseudomonadati</taxon>
        <taxon>Pseudomonadota</taxon>
        <taxon>Alphaproteobacteria</taxon>
        <taxon>Hyphomicrobiales</taxon>
        <taxon>Phyllobacteriaceae</taxon>
        <taxon>Allomesorhizobium</taxon>
    </lineage>
</organism>
<gene>
    <name evidence="2" type="ORF">MAXJ12_07322</name>
</gene>
<evidence type="ECO:0000313" key="3">
    <source>
        <dbReference type="Proteomes" id="UP000003250"/>
    </source>
</evidence>
<proteinExistence type="predicted"/>
<keyword evidence="3" id="KW-1185">Reference proteome</keyword>
<evidence type="ECO:0000256" key="1">
    <source>
        <dbReference type="SAM" id="MobiDB-lite"/>
    </source>
</evidence>
<reference evidence="2 3" key="1">
    <citation type="journal article" date="2012" name="J. Bacteriol.">
        <title>Draft Genome Sequence of Mesorhizobium alhagi CCNWXJ12-2T, a Novel Salt-Resistant Species Isolated from the Desert of Northwestern China.</title>
        <authorList>
            <person name="Zhou M."/>
            <person name="Chen W."/>
            <person name="Chen H."/>
            <person name="Wei G."/>
        </authorList>
    </citation>
    <scope>NUCLEOTIDE SEQUENCE [LARGE SCALE GENOMIC DNA]</scope>
    <source>
        <strain evidence="2 3">CCNWXJ12-2</strain>
    </source>
</reference>
<dbReference type="EMBL" id="AHAM01000048">
    <property type="protein sequence ID" value="EHK57972.1"/>
    <property type="molecule type" value="Genomic_DNA"/>
</dbReference>
<dbReference type="AlphaFoldDB" id="H0HMV0"/>
<feature type="region of interest" description="Disordered" evidence="1">
    <location>
        <begin position="19"/>
        <end position="62"/>
    </location>
</feature>
<accession>H0HMV0</accession>
<evidence type="ECO:0000313" key="2">
    <source>
        <dbReference type="EMBL" id="EHK57972.1"/>
    </source>
</evidence>
<sequence length="62" mass="6455">MDKCDVRLFAPSPMLRMVPLPRKRGRISGDAGSSPAKRGRGTAEGGGGGEVHPPVLMEACHG</sequence>
<protein>
    <submittedName>
        <fullName evidence="2">Uncharacterized protein</fullName>
    </submittedName>
</protein>